<evidence type="ECO:0000313" key="1">
    <source>
        <dbReference type="EMBL" id="AQK43617.1"/>
    </source>
</evidence>
<dbReference type="AlphaFoldDB" id="K7TP75"/>
<protein>
    <submittedName>
        <fullName evidence="1">Uncharacterized protein</fullName>
    </submittedName>
</protein>
<dbReference type="EMBL" id="CM000786">
    <property type="protein sequence ID" value="AQK43617.1"/>
    <property type="molecule type" value="Genomic_DNA"/>
</dbReference>
<dbReference type="HOGENOM" id="CLU_845585_0_0_1"/>
<accession>K7TP75</accession>
<dbReference type="eggNOG" id="ENOG502R6SY">
    <property type="taxonomic scope" value="Eukaryota"/>
</dbReference>
<dbReference type="PaxDb" id="4577-AC198509.3_FGP005"/>
<organism evidence="1">
    <name type="scientific">Zea mays</name>
    <name type="common">Maize</name>
    <dbReference type="NCBI Taxonomy" id="4577"/>
    <lineage>
        <taxon>Eukaryota</taxon>
        <taxon>Viridiplantae</taxon>
        <taxon>Streptophyta</taxon>
        <taxon>Embryophyta</taxon>
        <taxon>Tracheophyta</taxon>
        <taxon>Spermatophyta</taxon>
        <taxon>Magnoliopsida</taxon>
        <taxon>Liliopsida</taxon>
        <taxon>Poales</taxon>
        <taxon>Poaceae</taxon>
        <taxon>PACMAD clade</taxon>
        <taxon>Panicoideae</taxon>
        <taxon>Andropogonodae</taxon>
        <taxon>Andropogoneae</taxon>
        <taxon>Tripsacinae</taxon>
        <taxon>Zea</taxon>
    </lineage>
</organism>
<gene>
    <name evidence="1" type="ORF">ZEAMMB73_Zm00001d025368</name>
</gene>
<proteinExistence type="predicted"/>
<sequence length="329" mass="35804">MAYSSAIELTPLCNEVSQPLNEEASIIKLWLARVANHLGHAEALGEHASVSDLPELFGPCSLVKHDSPSLILASLVVACTDVDSLVYEDTSANTVVSILDEMPSRVSSSKILRETDLTSNEVVVGAFEADSRQMRSTEQTIEVVTSVEDVVVVKDASDDEEVTLVVQSTFEDPIFLTTIKDNPSRSMVEDNSKPVLVEDALVDEEATLAVHGPLCMVEDNTEPRLVDDLLIEIGSSSSTRGRKDEDLACYPLAPPSLLTTTISCQCKSYNSSSLHRSARLAQRGVFKDLDIFGIDGKHSESSIQAYEDHLNELLSPYLLKKLLSLKGLV</sequence>
<dbReference type="InParanoid" id="K7TP75"/>
<dbReference type="OMA" id="TISCQCK"/>
<name>K7TP75_MAIZE</name>
<reference evidence="1" key="1">
    <citation type="submission" date="2015-12" db="EMBL/GenBank/DDBJ databases">
        <title>Update maize B73 reference genome by single molecule sequencing technologies.</title>
        <authorList>
            <consortium name="Maize Genome Sequencing Project"/>
            <person name="Ware D."/>
        </authorList>
    </citation>
    <scope>NUCLEOTIDE SEQUENCE</scope>
    <source>
        <tissue evidence="1">Seedling</tissue>
    </source>
</reference>